<dbReference type="Proteomes" id="UP000638648">
    <property type="component" value="Unassembled WGS sequence"/>
</dbReference>
<proteinExistence type="predicted"/>
<sequence length="173" mass="18745">MSDITLREVVDDDIPVFHAHQLDPVAIHMAAFTSPDPTDLGAFAQRWARHLADPDIATRTVLADGVVVGHVASYVDSGHTEVTYWIGSDHWGRGIATRALQEFIVQVTTTRPLYARAVKDNAGSLRVLSRCGFRIQGEDRGFAHGRGAEVEEYVLVLEAETTPTAGPDAPAAT</sequence>
<dbReference type="InterPro" id="IPR000182">
    <property type="entry name" value="GNAT_dom"/>
</dbReference>
<evidence type="ECO:0000313" key="3">
    <source>
        <dbReference type="Proteomes" id="UP000638648"/>
    </source>
</evidence>
<dbReference type="Pfam" id="PF13302">
    <property type="entry name" value="Acetyltransf_3"/>
    <property type="match status" value="1"/>
</dbReference>
<accession>A0A927N095</accession>
<dbReference type="PANTHER" id="PTHR43328:SF1">
    <property type="entry name" value="N-ACETYLTRANSFERASE DOMAIN-CONTAINING PROTEIN"/>
    <property type="match status" value="1"/>
</dbReference>
<keyword evidence="3" id="KW-1185">Reference proteome</keyword>
<gene>
    <name evidence="2" type="ORF">HEB94_006275</name>
</gene>
<organism evidence="2 3">
    <name type="scientific">Actinopolymorpha pittospori</name>
    <dbReference type="NCBI Taxonomy" id="648752"/>
    <lineage>
        <taxon>Bacteria</taxon>
        <taxon>Bacillati</taxon>
        <taxon>Actinomycetota</taxon>
        <taxon>Actinomycetes</taxon>
        <taxon>Propionibacteriales</taxon>
        <taxon>Actinopolymorphaceae</taxon>
        <taxon>Actinopolymorpha</taxon>
    </lineage>
</organism>
<feature type="domain" description="N-acetyltransferase" evidence="1">
    <location>
        <begin position="4"/>
        <end position="160"/>
    </location>
</feature>
<protein>
    <submittedName>
        <fullName evidence="2">RimJ/RimL family protein N-acetyltransferase</fullName>
    </submittedName>
</protein>
<evidence type="ECO:0000259" key="1">
    <source>
        <dbReference type="PROSITE" id="PS51186"/>
    </source>
</evidence>
<name>A0A927N095_9ACTN</name>
<reference evidence="2" key="1">
    <citation type="submission" date="2020-10" db="EMBL/GenBank/DDBJ databases">
        <title>Sequencing the genomes of 1000 actinobacteria strains.</title>
        <authorList>
            <person name="Klenk H.-P."/>
        </authorList>
    </citation>
    <scope>NUCLEOTIDE SEQUENCE</scope>
    <source>
        <strain evidence="2">DSM 45354</strain>
    </source>
</reference>
<dbReference type="InterPro" id="IPR016181">
    <property type="entry name" value="Acyl_CoA_acyltransferase"/>
</dbReference>
<dbReference type="Gene3D" id="3.40.630.30">
    <property type="match status" value="1"/>
</dbReference>
<dbReference type="EMBL" id="JADBEM010000001">
    <property type="protein sequence ID" value="MBE1609427.1"/>
    <property type="molecule type" value="Genomic_DNA"/>
</dbReference>
<dbReference type="SUPFAM" id="SSF55729">
    <property type="entry name" value="Acyl-CoA N-acyltransferases (Nat)"/>
    <property type="match status" value="1"/>
</dbReference>
<dbReference type="PROSITE" id="PS51186">
    <property type="entry name" value="GNAT"/>
    <property type="match status" value="1"/>
</dbReference>
<dbReference type="GO" id="GO:0016747">
    <property type="term" value="F:acyltransferase activity, transferring groups other than amino-acyl groups"/>
    <property type="evidence" value="ECO:0007669"/>
    <property type="project" value="InterPro"/>
</dbReference>
<dbReference type="PANTHER" id="PTHR43328">
    <property type="entry name" value="ACETYLTRANSFERASE-RELATED"/>
    <property type="match status" value="1"/>
</dbReference>
<evidence type="ECO:0000313" key="2">
    <source>
        <dbReference type="EMBL" id="MBE1609427.1"/>
    </source>
</evidence>
<dbReference type="RefSeq" id="WP_192753000.1">
    <property type="nucleotide sequence ID" value="NZ_BAABJL010000162.1"/>
</dbReference>
<comment type="caution">
    <text evidence="2">The sequence shown here is derived from an EMBL/GenBank/DDBJ whole genome shotgun (WGS) entry which is preliminary data.</text>
</comment>
<dbReference type="AlphaFoldDB" id="A0A927N095"/>